<evidence type="ECO:0000313" key="2">
    <source>
        <dbReference type="Proteomes" id="UP000655588"/>
    </source>
</evidence>
<dbReference type="InterPro" id="IPR000225">
    <property type="entry name" value="Armadillo"/>
</dbReference>
<dbReference type="Gene3D" id="1.25.10.10">
    <property type="entry name" value="Leucine-rich Repeat Variant"/>
    <property type="match status" value="2"/>
</dbReference>
<proteinExistence type="predicted"/>
<dbReference type="Proteomes" id="UP000655588">
    <property type="component" value="Unassembled WGS sequence"/>
</dbReference>
<dbReference type="PANTHER" id="PTHR13366:SF0">
    <property type="entry name" value="HEAT REPEAT-CONTAINING PROTEIN 6"/>
    <property type="match status" value="1"/>
</dbReference>
<keyword evidence="2" id="KW-1185">Reference proteome</keyword>
<accession>A0A833RUT2</accession>
<organism evidence="1 2">
    <name type="scientific">Frieseomelitta varia</name>
    <dbReference type="NCBI Taxonomy" id="561572"/>
    <lineage>
        <taxon>Eukaryota</taxon>
        <taxon>Metazoa</taxon>
        <taxon>Ecdysozoa</taxon>
        <taxon>Arthropoda</taxon>
        <taxon>Hexapoda</taxon>
        <taxon>Insecta</taxon>
        <taxon>Pterygota</taxon>
        <taxon>Neoptera</taxon>
        <taxon>Endopterygota</taxon>
        <taxon>Hymenoptera</taxon>
        <taxon>Apocrita</taxon>
        <taxon>Aculeata</taxon>
        <taxon>Apoidea</taxon>
        <taxon>Anthophila</taxon>
        <taxon>Apidae</taxon>
        <taxon>Frieseomelitta</taxon>
    </lineage>
</organism>
<dbReference type="AlphaFoldDB" id="A0A833RUT2"/>
<comment type="caution">
    <text evidence="1">The sequence shown here is derived from an EMBL/GenBank/DDBJ whole genome shotgun (WGS) entry which is preliminary data.</text>
</comment>
<dbReference type="EMBL" id="WNWW01000580">
    <property type="protein sequence ID" value="KAF3423182.1"/>
    <property type="molecule type" value="Genomic_DNA"/>
</dbReference>
<gene>
    <name evidence="1" type="ORF">E2986_02939</name>
</gene>
<dbReference type="Pfam" id="PF00514">
    <property type="entry name" value="Arm"/>
    <property type="match status" value="1"/>
</dbReference>
<reference evidence="1" key="1">
    <citation type="submission" date="2019-11" db="EMBL/GenBank/DDBJ databases">
        <title>The nuclear and mitochondrial genomes of Frieseomelitta varia - a highly eusocial stingless bee (Meliponini) with a permanently sterile worker caste.</title>
        <authorList>
            <person name="Freitas F.C.P."/>
            <person name="Lourenco A.P."/>
            <person name="Nunes F.M.F."/>
            <person name="Paschoal A.R."/>
            <person name="Abreu F.C.P."/>
            <person name="Barbin F.O."/>
            <person name="Bataglia L."/>
            <person name="Cardoso-Junior C.A.M."/>
            <person name="Cervoni M.S."/>
            <person name="Silva S.R."/>
            <person name="Dalarmi F."/>
            <person name="Del Lama M.A."/>
            <person name="Depintor T.S."/>
            <person name="Ferreira K.M."/>
            <person name="Goria P.S."/>
            <person name="Jaskot M.C."/>
            <person name="Lago D.C."/>
            <person name="Luna-Lucena D."/>
            <person name="Moda L.M."/>
            <person name="Nascimento L."/>
            <person name="Pedrino M."/>
            <person name="Rabico F.O."/>
            <person name="Sanches F.C."/>
            <person name="Santos D.E."/>
            <person name="Santos C.G."/>
            <person name="Vieira J."/>
            <person name="Lopes T.F."/>
            <person name="Barchuk A.R."/>
            <person name="Hartfelder K."/>
            <person name="Simoes Z.L.P."/>
            <person name="Bitondi M.M.G."/>
            <person name="Pinheiro D.G."/>
        </authorList>
    </citation>
    <scope>NUCLEOTIDE SEQUENCE</scope>
    <source>
        <strain evidence="1">USP_RPSP 00005682</strain>
        <tissue evidence="1">Whole individual</tissue>
    </source>
</reference>
<name>A0A833RUT2_9HYME</name>
<evidence type="ECO:0008006" key="3">
    <source>
        <dbReference type="Google" id="ProtNLM"/>
    </source>
</evidence>
<dbReference type="SUPFAM" id="SSF48371">
    <property type="entry name" value="ARM repeat"/>
    <property type="match status" value="1"/>
</dbReference>
<dbReference type="PANTHER" id="PTHR13366">
    <property type="entry name" value="MALARIA ANTIGEN-RELATED"/>
    <property type="match status" value="1"/>
</dbReference>
<evidence type="ECO:0000313" key="1">
    <source>
        <dbReference type="EMBL" id="KAF3423182.1"/>
    </source>
</evidence>
<dbReference type="InterPro" id="IPR011989">
    <property type="entry name" value="ARM-like"/>
</dbReference>
<protein>
    <recommendedName>
        <fullName evidence="3">HEAT repeat-containing protein 6</fullName>
    </recommendedName>
</protein>
<dbReference type="InterPro" id="IPR016024">
    <property type="entry name" value="ARM-type_fold"/>
</dbReference>
<dbReference type="InterPro" id="IPR052107">
    <property type="entry name" value="HEAT6"/>
</dbReference>
<sequence length="679" mass="76917">MALAHADSTNHISKFDCIVEKLVILTKKKIDEIKLINNYLCDLNNLDYRYLTGLNNDAIQLLIKQLCFITPIETDLIQNFCKLLINITQNNIELQEQTFLYARKWIVEICKSALPITHNNIILALKNLLTNKQFDNINHYLKLLIEDNQLLKRYLNPSNTQWSEIHYNAISCLEGVLMSCNSIFIAEELIYIIKNIALDIVSSSLCLNDNKYYYTKTMSTPVRLQSLKLIGRMAFSTRSLVFPHTDLITMTLIGVIQDSEIQVILHACRALEIMAGCFMNTDSEDKNAAIFWNIIFDPMTSLLQHPQTIIREAACDCLGSINSTIFAQFQRQKALLIITILFGAIHDKESAVRAAGLRALGMLVTLPALKEETGFLMDLADIVCLTADDENLGVRIKGAWALANLCNCLTKEKNYEEVEPIPFEVLLPKIYQVSIKASKDNDKVKCNAVRALGSILYLCPNKDILKDTSSGLEALINCATIGNDMKVRWNACHALGLVLSNDPNSILQSSWRDQVFPALCNLICNSPNFKVRTNAAWALYSCNSYGKYIVTLWKSLILAFENSQHVPSYIEYPHRDALIQQLCLTLSHIAACTEMSDLQNLWTEISEHVDDISNYVKQFQEIIIPEKMGDLIKAKSQLEKYVKNASLLEERKIAQTLASIFERTKRYDNLDGIAFITKK</sequence>